<dbReference type="GO" id="GO:1901135">
    <property type="term" value="P:carbohydrate derivative metabolic process"/>
    <property type="evidence" value="ECO:0007669"/>
    <property type="project" value="UniProtKB-ARBA"/>
</dbReference>
<feature type="domain" description="Glycosyl transferase family 1" evidence="1">
    <location>
        <begin position="211"/>
        <end position="370"/>
    </location>
</feature>
<dbReference type="AlphaFoldDB" id="A0A0A8J7M0"/>
<dbReference type="RefSeq" id="WP_053276575.1">
    <property type="nucleotide sequence ID" value="NZ_CP027371.1"/>
</dbReference>
<accession>A0A0A8J7M0</accession>
<dbReference type="Gene3D" id="3.40.50.2000">
    <property type="entry name" value="Glycogen Phosphorylase B"/>
    <property type="match status" value="2"/>
</dbReference>
<sequence length="400" mass="45621">MHLALIIDDYLPDSTRVASKMFHELACAFVNGGHRVTVITPYYGRGNRLKKNHLDGVEVWYFKNPRIKDVGKIKRAFAETVLSLNAWIAIKHEPEIKNFDAVIYYSPSIFFGPLVRKIKEKSKCYAYQILRDMFPQWSVDAGLIRAGSLIEKYFRFFEKINYSQADYIGLMSQKNVELFNSKYNFCATGVLHNWARFECISYEPKYKKCLGLNDKVIFLYGGNIGHAQDMGNLLRLVRNMLPYDKAHFLFVGQGDEVELVNSLVKQWKLENLTYLPPLTQSEFKVLLSEVDVGLFSLAKNHTAHNFPGKILGYMVNSIPILGSVNDGNDLMPLINDANAGMVYVNGDDEHLFQAALTLLNDKSIRNNMGKCALALLRKEFDVEGVVIEIINKINGFYEKN</sequence>
<proteinExistence type="predicted"/>
<dbReference type="InterPro" id="IPR001296">
    <property type="entry name" value="Glyco_trans_1"/>
</dbReference>
<evidence type="ECO:0000259" key="1">
    <source>
        <dbReference type="Pfam" id="PF00534"/>
    </source>
</evidence>
<reference evidence="2" key="1">
    <citation type="journal article" date="2014" name="DNA Res.">
        <title>A complete view of the genetic diversity of the Escherichia coli O-antigen biosynthesis gene cluster.</title>
        <authorList>
            <person name="Iguchi A."/>
            <person name="Iyoda S."/>
            <person name="Kikuchi T."/>
            <person name="Ogura Y."/>
            <person name="Katsura K."/>
            <person name="Ohnishi M."/>
            <person name="Hayashi T."/>
            <person name="Thomson N.R."/>
        </authorList>
    </citation>
    <scope>NUCLEOTIDE SEQUENCE</scope>
    <source>
        <strain evidence="2">92-1250</strain>
    </source>
</reference>
<name>A0A0A8J7M0_ECOLX</name>
<dbReference type="GO" id="GO:0016757">
    <property type="term" value="F:glycosyltransferase activity"/>
    <property type="evidence" value="ECO:0007669"/>
    <property type="project" value="InterPro"/>
</dbReference>
<dbReference type="CDD" id="cd03794">
    <property type="entry name" value="GT4_WbuB-like"/>
    <property type="match status" value="1"/>
</dbReference>
<dbReference type="Pfam" id="PF00534">
    <property type="entry name" value="Glycos_transf_1"/>
    <property type="match status" value="1"/>
</dbReference>
<dbReference type="SUPFAM" id="SSF53756">
    <property type="entry name" value="UDP-Glycosyltransferase/glycogen phosphorylase"/>
    <property type="match status" value="1"/>
</dbReference>
<organism evidence="2">
    <name type="scientific">Escherichia coli</name>
    <dbReference type="NCBI Taxonomy" id="562"/>
    <lineage>
        <taxon>Bacteria</taxon>
        <taxon>Pseudomonadati</taxon>
        <taxon>Pseudomonadota</taxon>
        <taxon>Gammaproteobacteria</taxon>
        <taxon>Enterobacterales</taxon>
        <taxon>Enterobacteriaceae</taxon>
        <taxon>Escherichia</taxon>
    </lineage>
</organism>
<evidence type="ECO:0000313" key="2">
    <source>
        <dbReference type="EMBL" id="BAQ01997.1"/>
    </source>
</evidence>
<keyword evidence="2" id="KW-0808">Transferase</keyword>
<dbReference type="EMBL" id="AB812078">
    <property type="protein sequence ID" value="BAQ01997.1"/>
    <property type="molecule type" value="Genomic_DNA"/>
</dbReference>
<protein>
    <submittedName>
        <fullName evidence="2">Putative glycosyltransferase</fullName>
    </submittedName>
</protein>
<dbReference type="PANTHER" id="PTHR12526:SF609">
    <property type="entry name" value="LIPOPOLYSACCHARIDE BIOSYNTHESIS PROTEIN"/>
    <property type="match status" value="1"/>
</dbReference>
<dbReference type="PANTHER" id="PTHR12526">
    <property type="entry name" value="GLYCOSYLTRANSFERASE"/>
    <property type="match status" value="1"/>
</dbReference>